<dbReference type="PRINTS" id="PR00723">
    <property type="entry name" value="SUBTILISIN"/>
</dbReference>
<dbReference type="PANTHER" id="PTHR43806">
    <property type="entry name" value="PEPTIDASE S8"/>
    <property type="match status" value="1"/>
</dbReference>
<keyword evidence="4 6" id="KW-0720">Serine protease</keyword>
<dbReference type="InterPro" id="IPR022398">
    <property type="entry name" value="Peptidase_S8_His-AS"/>
</dbReference>
<dbReference type="RefSeq" id="WP_245744062.1">
    <property type="nucleotide sequence ID" value="NZ_FNCC01000008.1"/>
</dbReference>
<accession>A0A1G7UGX4</accession>
<feature type="signal peptide" evidence="8">
    <location>
        <begin position="1"/>
        <end position="27"/>
    </location>
</feature>
<evidence type="ECO:0000313" key="12">
    <source>
        <dbReference type="Proteomes" id="UP000199623"/>
    </source>
</evidence>
<dbReference type="FunFam" id="3.40.50.200:FF:000014">
    <property type="entry name" value="Proteinase K"/>
    <property type="match status" value="1"/>
</dbReference>
<evidence type="ECO:0000256" key="2">
    <source>
        <dbReference type="ARBA" id="ARBA00022670"/>
    </source>
</evidence>
<dbReference type="PROSITE" id="PS00136">
    <property type="entry name" value="SUBTILASE_ASP"/>
    <property type="match status" value="1"/>
</dbReference>
<gene>
    <name evidence="11" type="ORF">SAMN05216553_108176</name>
</gene>
<feature type="chain" id="PRO_5011495121" evidence="8">
    <location>
        <begin position="28"/>
        <end position="363"/>
    </location>
</feature>
<evidence type="ECO:0000256" key="4">
    <source>
        <dbReference type="ARBA" id="ARBA00022825"/>
    </source>
</evidence>
<evidence type="ECO:0000259" key="9">
    <source>
        <dbReference type="Pfam" id="PF00082"/>
    </source>
</evidence>
<evidence type="ECO:0000256" key="3">
    <source>
        <dbReference type="ARBA" id="ARBA00022801"/>
    </source>
</evidence>
<evidence type="ECO:0000313" key="11">
    <source>
        <dbReference type="EMBL" id="SDG46020.1"/>
    </source>
</evidence>
<protein>
    <submittedName>
        <fullName evidence="11">Serine protease, subtilisin family</fullName>
    </submittedName>
</protein>
<dbReference type="GO" id="GO:0006508">
    <property type="term" value="P:proteolysis"/>
    <property type="evidence" value="ECO:0007669"/>
    <property type="project" value="UniProtKB-KW"/>
</dbReference>
<dbReference type="InterPro" id="IPR015500">
    <property type="entry name" value="Peptidase_S8_subtilisin-rel"/>
</dbReference>
<dbReference type="PROSITE" id="PS00138">
    <property type="entry name" value="SUBTILASE_SER"/>
    <property type="match status" value="1"/>
</dbReference>
<comment type="similarity">
    <text evidence="1 6 7">Belongs to the peptidase S8 family.</text>
</comment>
<name>A0A1G7UGX4_9PSEU</name>
<feature type="active site" description="Charge relay system" evidence="5 6">
    <location>
        <position position="128"/>
    </location>
</feature>
<dbReference type="InterPro" id="IPR036852">
    <property type="entry name" value="Peptidase_S8/S53_dom_sf"/>
</dbReference>
<feature type="active site" description="Charge relay system" evidence="5 6">
    <location>
        <position position="313"/>
    </location>
</feature>
<dbReference type="InterPro" id="IPR023828">
    <property type="entry name" value="Peptidase_S8_Ser-AS"/>
</dbReference>
<evidence type="ECO:0000259" key="10">
    <source>
        <dbReference type="Pfam" id="PF05922"/>
    </source>
</evidence>
<dbReference type="InterPro" id="IPR050131">
    <property type="entry name" value="Peptidase_S8_subtilisin-like"/>
</dbReference>
<evidence type="ECO:0000256" key="5">
    <source>
        <dbReference type="PIRSR" id="PIRSR615500-1"/>
    </source>
</evidence>
<sequence length="363" mass="37107">MRTTLPLRVLPAVAALGAAVVAAPASAATSPYIVVLEEGAVSSFSGTVQHRYTHALNGFSARLTAAEVKRLKADPNVSHVERDGIVHASGTQVNPPWGLDRIDQRSLPLDQGYSFTTTGRGVNIYVIDTGLRVTHQDFGGRARNGWDAVDNDNVAQDDNGHGTHVAGIAAGTTYGVAKNATVWGVRVLNGSGSGTISGVIAGIDWVTRNAVKPAVANMSLGGGASTALDDAVKRSIAAGITYTVAAGGSNTDAGNSSPQRVSQAICVGALTQNDTKASSSNYGPLVDLYAAGVNVPSAWNTGDTATATLSGTSMAAPHAAGVAARFLERNRTATPAQVESALVTTGTPGTPPVSRILYWPPSL</sequence>
<dbReference type="PROSITE" id="PS00137">
    <property type="entry name" value="SUBTILASE_HIS"/>
    <property type="match status" value="1"/>
</dbReference>
<dbReference type="EMBL" id="FNCC01000008">
    <property type="protein sequence ID" value="SDG46020.1"/>
    <property type="molecule type" value="Genomic_DNA"/>
</dbReference>
<feature type="domain" description="Peptidase S8/S53" evidence="9">
    <location>
        <begin position="119"/>
        <end position="347"/>
    </location>
</feature>
<dbReference type="AlphaFoldDB" id="A0A1G7UGX4"/>
<evidence type="ECO:0000256" key="1">
    <source>
        <dbReference type="ARBA" id="ARBA00011073"/>
    </source>
</evidence>
<keyword evidence="2 6" id="KW-0645">Protease</keyword>
<feature type="domain" description="Inhibitor I9" evidence="10">
    <location>
        <begin position="42"/>
        <end position="88"/>
    </location>
</feature>
<dbReference type="InterPro" id="IPR034193">
    <property type="entry name" value="PCSK9_ProteinaseK-like"/>
</dbReference>
<dbReference type="CDD" id="cd04077">
    <property type="entry name" value="Peptidases_S8_PCSK9_ProteinaseK_like"/>
    <property type="match status" value="1"/>
</dbReference>
<dbReference type="InterPro" id="IPR010259">
    <property type="entry name" value="S8pro/Inhibitor_I9"/>
</dbReference>
<dbReference type="SUPFAM" id="SSF54897">
    <property type="entry name" value="Protease propeptides/inhibitors"/>
    <property type="match status" value="1"/>
</dbReference>
<dbReference type="Pfam" id="PF05922">
    <property type="entry name" value="Inhibitor_I9"/>
    <property type="match status" value="1"/>
</dbReference>
<dbReference type="PANTHER" id="PTHR43806:SF11">
    <property type="entry name" value="CEREVISIN-RELATED"/>
    <property type="match status" value="1"/>
</dbReference>
<dbReference type="Gene3D" id="3.40.50.200">
    <property type="entry name" value="Peptidase S8/S53 domain"/>
    <property type="match status" value="1"/>
</dbReference>
<evidence type="ECO:0000256" key="6">
    <source>
        <dbReference type="PROSITE-ProRule" id="PRU01240"/>
    </source>
</evidence>
<keyword evidence="3 6" id="KW-0378">Hydrolase</keyword>
<proteinExistence type="inferred from homology"/>
<dbReference type="InterPro" id="IPR000209">
    <property type="entry name" value="Peptidase_S8/S53_dom"/>
</dbReference>
<dbReference type="Gene3D" id="3.30.70.80">
    <property type="entry name" value="Peptidase S8 propeptide/proteinase inhibitor I9"/>
    <property type="match status" value="1"/>
</dbReference>
<dbReference type="PROSITE" id="PS51892">
    <property type="entry name" value="SUBTILASE"/>
    <property type="match status" value="1"/>
</dbReference>
<feature type="active site" description="Charge relay system" evidence="5 6">
    <location>
        <position position="161"/>
    </location>
</feature>
<keyword evidence="12" id="KW-1185">Reference proteome</keyword>
<organism evidence="11 12">
    <name type="scientific">Lentzea fradiae</name>
    <dbReference type="NCBI Taxonomy" id="200378"/>
    <lineage>
        <taxon>Bacteria</taxon>
        <taxon>Bacillati</taxon>
        <taxon>Actinomycetota</taxon>
        <taxon>Actinomycetes</taxon>
        <taxon>Pseudonocardiales</taxon>
        <taxon>Pseudonocardiaceae</taxon>
        <taxon>Lentzea</taxon>
    </lineage>
</organism>
<reference evidence="12" key="1">
    <citation type="submission" date="2016-10" db="EMBL/GenBank/DDBJ databases">
        <authorList>
            <person name="Varghese N."/>
            <person name="Submissions S."/>
        </authorList>
    </citation>
    <scope>NUCLEOTIDE SEQUENCE [LARGE SCALE GENOMIC DNA]</scope>
    <source>
        <strain evidence="12">CGMCC 4.3506</strain>
    </source>
</reference>
<dbReference type="InterPro" id="IPR023827">
    <property type="entry name" value="Peptidase_S8_Asp-AS"/>
</dbReference>
<dbReference type="Proteomes" id="UP000199623">
    <property type="component" value="Unassembled WGS sequence"/>
</dbReference>
<dbReference type="InterPro" id="IPR037045">
    <property type="entry name" value="S8pro/Inhibitor_I9_sf"/>
</dbReference>
<dbReference type="STRING" id="200378.SAMN05216553_108176"/>
<evidence type="ECO:0000256" key="7">
    <source>
        <dbReference type="RuleBase" id="RU003355"/>
    </source>
</evidence>
<dbReference type="GO" id="GO:0004252">
    <property type="term" value="F:serine-type endopeptidase activity"/>
    <property type="evidence" value="ECO:0007669"/>
    <property type="project" value="UniProtKB-UniRule"/>
</dbReference>
<dbReference type="SUPFAM" id="SSF52743">
    <property type="entry name" value="Subtilisin-like"/>
    <property type="match status" value="1"/>
</dbReference>
<dbReference type="Pfam" id="PF00082">
    <property type="entry name" value="Peptidase_S8"/>
    <property type="match status" value="1"/>
</dbReference>
<evidence type="ECO:0000256" key="8">
    <source>
        <dbReference type="SAM" id="SignalP"/>
    </source>
</evidence>
<dbReference type="GO" id="GO:0005615">
    <property type="term" value="C:extracellular space"/>
    <property type="evidence" value="ECO:0007669"/>
    <property type="project" value="TreeGrafter"/>
</dbReference>
<keyword evidence="8" id="KW-0732">Signal</keyword>